<dbReference type="Proteomes" id="UP000034493">
    <property type="component" value="Unassembled WGS sequence"/>
</dbReference>
<dbReference type="Gene3D" id="3.40.1620.10">
    <property type="entry name" value="YefM-like domain"/>
    <property type="match status" value="1"/>
</dbReference>
<organism evidence="3 4">
    <name type="scientific">Candidatus Curtissbacteria bacterium GW2011_GWA2_41_24</name>
    <dbReference type="NCBI Taxonomy" id="1618411"/>
    <lineage>
        <taxon>Bacteria</taxon>
        <taxon>Candidatus Curtissiibacteriota</taxon>
    </lineage>
</organism>
<gene>
    <name evidence="3" type="ORF">UU56_C0008G0057</name>
</gene>
<dbReference type="SUPFAM" id="SSF143120">
    <property type="entry name" value="YefM-like"/>
    <property type="match status" value="1"/>
</dbReference>
<dbReference type="AlphaFoldDB" id="A0A0G0VTT3"/>
<evidence type="ECO:0000313" key="3">
    <source>
        <dbReference type="EMBL" id="KKS04250.1"/>
    </source>
</evidence>
<comment type="similarity">
    <text evidence="1 2">Belongs to the phD/YefM antitoxin family.</text>
</comment>
<sequence>MQLPVLKSITDIRRDAKRVFDQIRRKNEVVLVTKNTDKVSVILSPDRYQSIMEENEALWEELEMTKSKKRTAKEKAFFLKDIISGKV</sequence>
<dbReference type="InterPro" id="IPR006442">
    <property type="entry name" value="Antitoxin_Phd/YefM"/>
</dbReference>
<comment type="function">
    <text evidence="2">Antitoxin component of a type II toxin-antitoxin (TA) system.</text>
</comment>
<name>A0A0G0VTT3_9BACT</name>
<evidence type="ECO:0000313" key="4">
    <source>
        <dbReference type="Proteomes" id="UP000034493"/>
    </source>
</evidence>
<reference evidence="3 4" key="1">
    <citation type="journal article" date="2015" name="Nature">
        <title>rRNA introns, odd ribosomes, and small enigmatic genomes across a large radiation of phyla.</title>
        <authorList>
            <person name="Brown C.T."/>
            <person name="Hug L.A."/>
            <person name="Thomas B.C."/>
            <person name="Sharon I."/>
            <person name="Castelle C.J."/>
            <person name="Singh A."/>
            <person name="Wilkins M.J."/>
            <person name="Williams K.H."/>
            <person name="Banfield J.F."/>
        </authorList>
    </citation>
    <scope>NUCLEOTIDE SEQUENCE [LARGE SCALE GENOMIC DNA]</scope>
</reference>
<dbReference type="EMBL" id="LCBC01000008">
    <property type="protein sequence ID" value="KKS04250.1"/>
    <property type="molecule type" value="Genomic_DNA"/>
</dbReference>
<proteinExistence type="inferred from homology"/>
<comment type="caution">
    <text evidence="3">The sequence shown here is derived from an EMBL/GenBank/DDBJ whole genome shotgun (WGS) entry which is preliminary data.</text>
</comment>
<dbReference type="Pfam" id="PF02604">
    <property type="entry name" value="PhdYeFM_antitox"/>
    <property type="match status" value="1"/>
</dbReference>
<evidence type="ECO:0000256" key="2">
    <source>
        <dbReference type="RuleBase" id="RU362080"/>
    </source>
</evidence>
<evidence type="ECO:0000256" key="1">
    <source>
        <dbReference type="ARBA" id="ARBA00009981"/>
    </source>
</evidence>
<dbReference type="InterPro" id="IPR036165">
    <property type="entry name" value="YefM-like_sf"/>
</dbReference>
<accession>A0A0G0VTT3</accession>
<protein>
    <recommendedName>
        <fullName evidence="2">Antitoxin</fullName>
    </recommendedName>
</protein>